<keyword evidence="3" id="KW-0813">Transport</keyword>
<feature type="transmembrane region" description="Helical" evidence="8">
    <location>
        <begin position="330"/>
        <end position="348"/>
    </location>
</feature>
<feature type="transmembrane region" description="Helical" evidence="8">
    <location>
        <begin position="188"/>
        <end position="211"/>
    </location>
</feature>
<dbReference type="Proteomes" id="UP000325395">
    <property type="component" value="Unassembled WGS sequence"/>
</dbReference>
<organism evidence="9 10">
    <name type="scientific">Aspergillus pseudocaelatus</name>
    <dbReference type="NCBI Taxonomy" id="1825620"/>
    <lineage>
        <taxon>Eukaryota</taxon>
        <taxon>Fungi</taxon>
        <taxon>Dikarya</taxon>
        <taxon>Ascomycota</taxon>
        <taxon>Pezizomycotina</taxon>
        <taxon>Eurotiomycetes</taxon>
        <taxon>Eurotiomycetidae</taxon>
        <taxon>Eurotiales</taxon>
        <taxon>Aspergillaceae</taxon>
        <taxon>Aspergillus</taxon>
        <taxon>Aspergillus subgen. Circumdati</taxon>
    </lineage>
</organism>
<dbReference type="InterPro" id="IPR050327">
    <property type="entry name" value="Proton-linked_MCT"/>
</dbReference>
<sequence>MMSSQYAPDYQSSTVIEASTCHSRSQDESQDGKAKEATSSLSPADHSSDTGRACWSFAHYMVIFGSFCGLFASFGWCSGIGLFQDYYQRNQLKAYSPTIIAWINSLGFFLMYFGACLVGPLTIRLGPTPVIVVGSTLHVAGLLGTSFSSRLYQIILLQGILSPLGVSAVFFVNVQILNRWFRGRQSLVTAISACGTSIGGVIFPLMIKYLLPKIGFGWTMRCVVLIIFLLLTITTMCIKSPPANPIPQPQPSSASQNNRRWSTILRDRNLLLTISGISFLCSTYFLVSGFVVPVARLRGWDDQVVDRHASIVGRIVPGLMADRIGRFNTMALFGVLSTAFIFGLWLPGTGVSTSIAFSVIYGFSSGCAVSLGPSMIFKISHPQHIIPNLTVLYCVQSIAALFINPIGGALLSVGHGQNPHYLQLLAGFNCAVGTILTILARASQTGLVVRKVA</sequence>
<evidence type="ECO:0000313" key="10">
    <source>
        <dbReference type="Proteomes" id="UP000325395"/>
    </source>
</evidence>
<evidence type="ECO:0000256" key="8">
    <source>
        <dbReference type="SAM" id="Phobius"/>
    </source>
</evidence>
<keyword evidence="10" id="KW-1185">Reference proteome</keyword>
<dbReference type="EMBL" id="ML735838">
    <property type="protein sequence ID" value="KAE8412333.1"/>
    <property type="molecule type" value="Genomic_DNA"/>
</dbReference>
<evidence type="ECO:0000256" key="6">
    <source>
        <dbReference type="ARBA" id="ARBA00023136"/>
    </source>
</evidence>
<feature type="transmembrane region" description="Helical" evidence="8">
    <location>
        <begin position="270"/>
        <end position="292"/>
    </location>
</feature>
<feature type="compositionally biased region" description="Basic and acidic residues" evidence="7">
    <location>
        <begin position="24"/>
        <end position="36"/>
    </location>
</feature>
<dbReference type="InterPro" id="IPR011701">
    <property type="entry name" value="MFS"/>
</dbReference>
<feature type="compositionally biased region" description="Polar residues" evidence="7">
    <location>
        <begin position="1"/>
        <end position="23"/>
    </location>
</feature>
<feature type="transmembrane region" description="Helical" evidence="8">
    <location>
        <begin position="99"/>
        <end position="123"/>
    </location>
</feature>
<feature type="transmembrane region" description="Helical" evidence="8">
    <location>
        <begin position="57"/>
        <end position="78"/>
    </location>
</feature>
<keyword evidence="5 8" id="KW-1133">Transmembrane helix</keyword>
<feature type="transmembrane region" description="Helical" evidence="8">
    <location>
        <begin position="420"/>
        <end position="440"/>
    </location>
</feature>
<comment type="subcellular location">
    <subcellularLocation>
        <location evidence="1">Membrane</location>
        <topology evidence="1">Multi-pass membrane protein</topology>
    </subcellularLocation>
</comment>
<feature type="region of interest" description="Disordered" evidence="7">
    <location>
        <begin position="1"/>
        <end position="48"/>
    </location>
</feature>
<feature type="transmembrane region" description="Helical" evidence="8">
    <location>
        <begin position="129"/>
        <end position="147"/>
    </location>
</feature>
<dbReference type="Gene3D" id="1.20.1250.20">
    <property type="entry name" value="MFS general substrate transporter like domains"/>
    <property type="match status" value="1"/>
</dbReference>
<dbReference type="Pfam" id="PF07690">
    <property type="entry name" value="MFS_1"/>
    <property type="match status" value="1"/>
</dbReference>
<dbReference type="SUPFAM" id="SSF103473">
    <property type="entry name" value="MFS general substrate transporter"/>
    <property type="match status" value="1"/>
</dbReference>
<dbReference type="InterPro" id="IPR036259">
    <property type="entry name" value="MFS_trans_sf"/>
</dbReference>
<evidence type="ECO:0000256" key="5">
    <source>
        <dbReference type="ARBA" id="ARBA00022989"/>
    </source>
</evidence>
<reference evidence="9 10" key="1">
    <citation type="submission" date="2019-04" db="EMBL/GenBank/DDBJ databases">
        <authorList>
            <consortium name="DOE Joint Genome Institute"/>
            <person name="Mondo S."/>
            <person name="Kjaerbolling I."/>
            <person name="Vesth T."/>
            <person name="Frisvad J.C."/>
            <person name="Nybo J.L."/>
            <person name="Theobald S."/>
            <person name="Kildgaard S."/>
            <person name="Isbrandt T."/>
            <person name="Kuo A."/>
            <person name="Sato A."/>
            <person name="Lyhne E.K."/>
            <person name="Kogle M.E."/>
            <person name="Wiebenga A."/>
            <person name="Kun R.S."/>
            <person name="Lubbers R.J."/>
            <person name="Makela M.R."/>
            <person name="Barry K."/>
            <person name="Chovatia M."/>
            <person name="Clum A."/>
            <person name="Daum C."/>
            <person name="Haridas S."/>
            <person name="He G."/>
            <person name="LaButti K."/>
            <person name="Lipzen A."/>
            <person name="Riley R."/>
            <person name="Salamov A."/>
            <person name="Simmons B.A."/>
            <person name="Magnuson J.K."/>
            <person name="Henrissat B."/>
            <person name="Mortensen U.H."/>
            <person name="Larsen T.O."/>
            <person name="Devries R.P."/>
            <person name="Grigoriev I.V."/>
            <person name="Machida M."/>
            <person name="Baker S.E."/>
            <person name="Andersen M.R."/>
            <person name="Cantor M.N."/>
            <person name="Hua S.X."/>
        </authorList>
    </citation>
    <scope>NUCLEOTIDE SEQUENCE [LARGE SCALE GENOMIC DNA]</scope>
    <source>
        <strain evidence="9 10">CBS 117616</strain>
    </source>
</reference>
<evidence type="ECO:0000256" key="7">
    <source>
        <dbReference type="SAM" id="MobiDB-lite"/>
    </source>
</evidence>
<accession>A0ABQ6W5B6</accession>
<comment type="similarity">
    <text evidence="2">Belongs to the major facilitator superfamily. Monocarboxylate porter (TC 2.A.1.13) family.</text>
</comment>
<feature type="transmembrane region" description="Helical" evidence="8">
    <location>
        <begin position="354"/>
        <end position="377"/>
    </location>
</feature>
<feature type="transmembrane region" description="Helical" evidence="8">
    <location>
        <begin position="389"/>
        <end position="414"/>
    </location>
</feature>
<keyword evidence="6 8" id="KW-0472">Membrane</keyword>
<protein>
    <submittedName>
        <fullName evidence="9">Major facilitator superfamily domain-containing protein</fullName>
    </submittedName>
</protein>
<evidence type="ECO:0000256" key="1">
    <source>
        <dbReference type="ARBA" id="ARBA00004141"/>
    </source>
</evidence>
<evidence type="ECO:0000256" key="2">
    <source>
        <dbReference type="ARBA" id="ARBA00006727"/>
    </source>
</evidence>
<feature type="transmembrane region" description="Helical" evidence="8">
    <location>
        <begin position="223"/>
        <end position="241"/>
    </location>
</feature>
<evidence type="ECO:0000313" key="9">
    <source>
        <dbReference type="EMBL" id="KAE8412333.1"/>
    </source>
</evidence>
<dbReference type="PANTHER" id="PTHR11360:SF224">
    <property type="entry name" value="MAJOR FACILITATOR SUPERFAMILY (MFS) PROFILE DOMAIN-CONTAINING PROTEIN-RELATED"/>
    <property type="match status" value="1"/>
</dbReference>
<feature type="transmembrane region" description="Helical" evidence="8">
    <location>
        <begin position="154"/>
        <end position="176"/>
    </location>
</feature>
<dbReference type="PANTHER" id="PTHR11360">
    <property type="entry name" value="MONOCARBOXYLATE TRANSPORTER"/>
    <property type="match status" value="1"/>
</dbReference>
<evidence type="ECO:0000256" key="4">
    <source>
        <dbReference type="ARBA" id="ARBA00022692"/>
    </source>
</evidence>
<gene>
    <name evidence="9" type="ORF">BDV36DRAFT_287946</name>
</gene>
<proteinExistence type="inferred from homology"/>
<evidence type="ECO:0000256" key="3">
    <source>
        <dbReference type="ARBA" id="ARBA00022448"/>
    </source>
</evidence>
<name>A0ABQ6W5B6_9EURO</name>
<keyword evidence="4 8" id="KW-0812">Transmembrane</keyword>